<evidence type="ECO:0000313" key="2">
    <source>
        <dbReference type="Proteomes" id="UP000268033"/>
    </source>
</evidence>
<name>A0A3N1PZR6_9GAMM</name>
<dbReference type="AlphaFoldDB" id="A0A3N1PZR6"/>
<dbReference type="Proteomes" id="UP000268033">
    <property type="component" value="Unassembled WGS sequence"/>
</dbReference>
<organism evidence="1 2">
    <name type="scientific">Gallaecimonas pentaromativorans</name>
    <dbReference type="NCBI Taxonomy" id="584787"/>
    <lineage>
        <taxon>Bacteria</taxon>
        <taxon>Pseudomonadati</taxon>
        <taxon>Pseudomonadota</taxon>
        <taxon>Gammaproteobacteria</taxon>
        <taxon>Enterobacterales</taxon>
        <taxon>Gallaecimonadaceae</taxon>
        <taxon>Gallaecimonas</taxon>
    </lineage>
</organism>
<proteinExistence type="predicted"/>
<reference evidence="1 2" key="1">
    <citation type="submission" date="2018-11" db="EMBL/GenBank/DDBJ databases">
        <title>Genomic Encyclopedia of Type Strains, Phase IV (KMG-IV): sequencing the most valuable type-strain genomes for metagenomic binning, comparative biology and taxonomic classification.</title>
        <authorList>
            <person name="Goeker M."/>
        </authorList>
    </citation>
    <scope>NUCLEOTIDE SEQUENCE [LARGE SCALE GENOMIC DNA]</scope>
    <source>
        <strain evidence="1 2">DSM 21945</strain>
    </source>
</reference>
<comment type="caution">
    <text evidence="1">The sequence shown here is derived from an EMBL/GenBank/DDBJ whole genome shotgun (WGS) entry which is preliminary data.</text>
</comment>
<evidence type="ECO:0000313" key="1">
    <source>
        <dbReference type="EMBL" id="ROQ30066.1"/>
    </source>
</evidence>
<protein>
    <submittedName>
        <fullName evidence="1">Uncharacterized protein</fullName>
    </submittedName>
</protein>
<dbReference type="EMBL" id="RJUL01000002">
    <property type="protein sequence ID" value="ROQ30066.1"/>
    <property type="molecule type" value="Genomic_DNA"/>
</dbReference>
<sequence length="44" mass="5012">MLAFLKWLPRLDLYGAAEVSDMACEAGPVPWDFAYQHQKKKKAS</sequence>
<gene>
    <name evidence="1" type="ORF">EDC28_102459</name>
</gene>
<accession>A0A3N1PZR6</accession>
<keyword evidence="2" id="KW-1185">Reference proteome</keyword>